<sequence>MHSSFLVFVCTYLFSVFLLPRTCLRLSPALPAHFHLLLLIRDCLRSFAFDVTTSDHANISIVGRGWGVVAGHI</sequence>
<dbReference type="OrthoDB" id="10573247at2759"/>
<reference evidence="2" key="1">
    <citation type="journal article" date="2020" name="New Phytol.">
        <title>Comparative genomics reveals dynamic genome evolution in host specialist ectomycorrhizal fungi.</title>
        <authorList>
            <person name="Lofgren L.A."/>
            <person name="Nguyen N.H."/>
            <person name="Vilgalys R."/>
            <person name="Ruytinx J."/>
            <person name="Liao H.L."/>
            <person name="Branco S."/>
            <person name="Kuo A."/>
            <person name="LaButti K."/>
            <person name="Lipzen A."/>
            <person name="Andreopoulos W."/>
            <person name="Pangilinan J."/>
            <person name="Riley R."/>
            <person name="Hundley H."/>
            <person name="Na H."/>
            <person name="Barry K."/>
            <person name="Grigoriev I.V."/>
            <person name="Stajich J.E."/>
            <person name="Kennedy P.G."/>
        </authorList>
    </citation>
    <scope>NUCLEOTIDE SEQUENCE</scope>
    <source>
        <strain evidence="2">MN1</strain>
    </source>
</reference>
<dbReference type="RefSeq" id="XP_041192402.1">
    <property type="nucleotide sequence ID" value="XM_041335720.1"/>
</dbReference>
<dbReference type="Proteomes" id="UP000807769">
    <property type="component" value="Unassembled WGS sequence"/>
</dbReference>
<keyword evidence="1" id="KW-0732">Signal</keyword>
<dbReference type="AlphaFoldDB" id="A0A9P7E9N5"/>
<proteinExistence type="predicted"/>
<dbReference type="EMBL" id="JABBWG010000018">
    <property type="protein sequence ID" value="KAG1815471.1"/>
    <property type="molecule type" value="Genomic_DNA"/>
</dbReference>
<evidence type="ECO:0000313" key="2">
    <source>
        <dbReference type="EMBL" id="KAG1815471.1"/>
    </source>
</evidence>
<protein>
    <recommendedName>
        <fullName evidence="4">Secreted protein</fullName>
    </recommendedName>
</protein>
<evidence type="ECO:0008006" key="4">
    <source>
        <dbReference type="Google" id="ProtNLM"/>
    </source>
</evidence>
<dbReference type="GeneID" id="64629737"/>
<feature type="signal peptide" evidence="1">
    <location>
        <begin position="1"/>
        <end position="25"/>
    </location>
</feature>
<accession>A0A9P7E9N5</accession>
<name>A0A9P7E9N5_9AGAM</name>
<keyword evidence="3" id="KW-1185">Reference proteome</keyword>
<organism evidence="2 3">
    <name type="scientific">Suillus subaureus</name>
    <dbReference type="NCBI Taxonomy" id="48587"/>
    <lineage>
        <taxon>Eukaryota</taxon>
        <taxon>Fungi</taxon>
        <taxon>Dikarya</taxon>
        <taxon>Basidiomycota</taxon>
        <taxon>Agaricomycotina</taxon>
        <taxon>Agaricomycetes</taxon>
        <taxon>Agaricomycetidae</taxon>
        <taxon>Boletales</taxon>
        <taxon>Suillineae</taxon>
        <taxon>Suillaceae</taxon>
        <taxon>Suillus</taxon>
    </lineage>
</organism>
<comment type="caution">
    <text evidence="2">The sequence shown here is derived from an EMBL/GenBank/DDBJ whole genome shotgun (WGS) entry which is preliminary data.</text>
</comment>
<gene>
    <name evidence="2" type="ORF">BJ212DRAFT_1356787</name>
</gene>
<evidence type="ECO:0000313" key="3">
    <source>
        <dbReference type="Proteomes" id="UP000807769"/>
    </source>
</evidence>
<feature type="chain" id="PRO_5040196160" description="Secreted protein" evidence="1">
    <location>
        <begin position="26"/>
        <end position="73"/>
    </location>
</feature>
<evidence type="ECO:0000256" key="1">
    <source>
        <dbReference type="SAM" id="SignalP"/>
    </source>
</evidence>